<organism evidence="2 3">
    <name type="scientific">Halteria grandinella</name>
    <dbReference type="NCBI Taxonomy" id="5974"/>
    <lineage>
        <taxon>Eukaryota</taxon>
        <taxon>Sar</taxon>
        <taxon>Alveolata</taxon>
        <taxon>Ciliophora</taxon>
        <taxon>Intramacronucleata</taxon>
        <taxon>Spirotrichea</taxon>
        <taxon>Stichotrichia</taxon>
        <taxon>Sporadotrichida</taxon>
        <taxon>Halteriidae</taxon>
        <taxon>Halteria</taxon>
    </lineage>
</organism>
<name>A0A8J8NKW9_HALGN</name>
<feature type="region of interest" description="Disordered" evidence="1">
    <location>
        <begin position="64"/>
        <end position="112"/>
    </location>
</feature>
<protein>
    <submittedName>
        <fullName evidence="2">Uncharacterized protein</fullName>
    </submittedName>
</protein>
<dbReference type="EMBL" id="RRYP01012409">
    <property type="protein sequence ID" value="TNV77131.1"/>
    <property type="molecule type" value="Genomic_DNA"/>
</dbReference>
<feature type="compositionally biased region" description="Polar residues" evidence="1">
    <location>
        <begin position="33"/>
        <end position="42"/>
    </location>
</feature>
<dbReference type="AlphaFoldDB" id="A0A8J8NKW9"/>
<feature type="compositionally biased region" description="Basic and acidic residues" evidence="1">
    <location>
        <begin position="102"/>
        <end position="112"/>
    </location>
</feature>
<reference evidence="2" key="1">
    <citation type="submission" date="2019-06" db="EMBL/GenBank/DDBJ databases">
        <authorList>
            <person name="Zheng W."/>
        </authorList>
    </citation>
    <scope>NUCLEOTIDE SEQUENCE</scope>
    <source>
        <strain evidence="2">QDHG01</strain>
    </source>
</reference>
<evidence type="ECO:0000313" key="2">
    <source>
        <dbReference type="EMBL" id="TNV77131.1"/>
    </source>
</evidence>
<accession>A0A8J8NKW9</accession>
<feature type="compositionally biased region" description="Basic and acidic residues" evidence="1">
    <location>
        <begin position="8"/>
        <end position="22"/>
    </location>
</feature>
<evidence type="ECO:0000313" key="3">
    <source>
        <dbReference type="Proteomes" id="UP000785679"/>
    </source>
</evidence>
<comment type="caution">
    <text evidence="2">The sequence shown here is derived from an EMBL/GenBank/DDBJ whole genome shotgun (WGS) entry which is preliminary data.</text>
</comment>
<feature type="region of interest" description="Disordered" evidence="1">
    <location>
        <begin position="1"/>
        <end position="42"/>
    </location>
</feature>
<evidence type="ECO:0000256" key="1">
    <source>
        <dbReference type="SAM" id="MobiDB-lite"/>
    </source>
</evidence>
<sequence length="112" mass="12309">MRLTSIRETFDTSKESLNDHKSPGGPSGPPSSQCMRQTTSPMSTEVIAESIVGSLPQPYKDLTTSKEVVRETSKQIDDAECKRNAENRAESTYNEGDISEEISQKENKDAGL</sequence>
<proteinExistence type="predicted"/>
<keyword evidence="3" id="KW-1185">Reference proteome</keyword>
<feature type="compositionally biased region" description="Basic and acidic residues" evidence="1">
    <location>
        <begin position="64"/>
        <end position="89"/>
    </location>
</feature>
<dbReference type="Proteomes" id="UP000785679">
    <property type="component" value="Unassembled WGS sequence"/>
</dbReference>
<gene>
    <name evidence="2" type="ORF">FGO68_gene7899</name>
</gene>